<evidence type="ECO:0000259" key="1">
    <source>
        <dbReference type="PROSITE" id="PS51729"/>
    </source>
</evidence>
<comment type="caution">
    <text evidence="2">The sequence shown here is derived from an EMBL/GenBank/DDBJ whole genome shotgun (WGS) entry which is preliminary data.</text>
</comment>
<protein>
    <submittedName>
        <fullName evidence="2">N-acetyltransferase</fullName>
    </submittedName>
</protein>
<dbReference type="PANTHER" id="PTHR31435">
    <property type="entry name" value="PROTEIN NATD1"/>
    <property type="match status" value="1"/>
</dbReference>
<keyword evidence="3" id="KW-1185">Reference proteome</keyword>
<dbReference type="InterPro" id="IPR016181">
    <property type="entry name" value="Acyl_CoA_acyltransferase"/>
</dbReference>
<dbReference type="OrthoDB" id="9813275at2"/>
<reference evidence="2 3" key="1">
    <citation type="submission" date="2020-07" db="EMBL/GenBank/DDBJ databases">
        <title>Taxonomic revisions and descriptions of new bacterial species based on genomic comparisons in the high-G+C-content subgroup of the family Alcaligenaceae.</title>
        <authorList>
            <person name="Szabo A."/>
            <person name="Felfoldi T."/>
        </authorList>
    </citation>
    <scope>NUCLEOTIDE SEQUENCE [LARGE SCALE GENOMIC DNA]</scope>
    <source>
        <strain evidence="2 3">DSM 25264</strain>
    </source>
</reference>
<feature type="domain" description="N-acetyltransferase" evidence="1">
    <location>
        <begin position="6"/>
        <end position="91"/>
    </location>
</feature>
<gene>
    <name evidence="2" type="ORF">H0A68_15830</name>
</gene>
<evidence type="ECO:0000313" key="3">
    <source>
        <dbReference type="Proteomes" id="UP000580517"/>
    </source>
</evidence>
<proteinExistence type="predicted"/>
<dbReference type="InterPro" id="IPR031165">
    <property type="entry name" value="GNAT_YJDJ"/>
</dbReference>
<sequence>MSRAIEHNTEAQRFQYTEEGMLSVLDYTLRGGIMAITHTGVPEAVGGRGIAADLVQAALDTARENGWMVRPLCSYAAAYIRRHPEQQDLLAS</sequence>
<evidence type="ECO:0000313" key="2">
    <source>
        <dbReference type="EMBL" id="NYT38354.1"/>
    </source>
</evidence>
<dbReference type="EMBL" id="JACCEW010000005">
    <property type="protein sequence ID" value="NYT38354.1"/>
    <property type="molecule type" value="Genomic_DNA"/>
</dbReference>
<dbReference type="AlphaFoldDB" id="A0A853FC25"/>
<dbReference type="Proteomes" id="UP000580517">
    <property type="component" value="Unassembled WGS sequence"/>
</dbReference>
<dbReference type="InterPro" id="IPR045057">
    <property type="entry name" value="Gcn5-rel_NAT"/>
</dbReference>
<dbReference type="GO" id="GO:0016740">
    <property type="term" value="F:transferase activity"/>
    <property type="evidence" value="ECO:0007669"/>
    <property type="project" value="UniProtKB-KW"/>
</dbReference>
<accession>A0A853FC25</accession>
<name>A0A853FC25_9BURK</name>
<dbReference type="PROSITE" id="PS51729">
    <property type="entry name" value="GNAT_YJDJ"/>
    <property type="match status" value="1"/>
</dbReference>
<dbReference type="SUPFAM" id="SSF55729">
    <property type="entry name" value="Acyl-CoA N-acyltransferases (Nat)"/>
    <property type="match status" value="1"/>
</dbReference>
<keyword evidence="2" id="KW-0808">Transferase</keyword>
<dbReference type="RefSeq" id="WP_129970264.1">
    <property type="nucleotide sequence ID" value="NZ_JACCEW010000005.1"/>
</dbReference>
<dbReference type="Gene3D" id="3.40.630.30">
    <property type="match status" value="1"/>
</dbReference>
<dbReference type="Pfam" id="PF14542">
    <property type="entry name" value="Acetyltransf_CG"/>
    <property type="match status" value="1"/>
</dbReference>
<organism evidence="2 3">
    <name type="scientific">Allopusillimonas soli</name>
    <dbReference type="NCBI Taxonomy" id="659016"/>
    <lineage>
        <taxon>Bacteria</taxon>
        <taxon>Pseudomonadati</taxon>
        <taxon>Pseudomonadota</taxon>
        <taxon>Betaproteobacteria</taxon>
        <taxon>Burkholderiales</taxon>
        <taxon>Alcaligenaceae</taxon>
        <taxon>Allopusillimonas</taxon>
    </lineage>
</organism>
<dbReference type="PANTHER" id="PTHR31435:SF9">
    <property type="entry name" value="PROTEIN NATD1"/>
    <property type="match status" value="1"/>
</dbReference>